<evidence type="ECO:0000256" key="4">
    <source>
        <dbReference type="ARBA" id="ARBA00022475"/>
    </source>
</evidence>
<dbReference type="InterPro" id="IPR003593">
    <property type="entry name" value="AAA+_ATPase"/>
</dbReference>
<evidence type="ECO:0000256" key="7">
    <source>
        <dbReference type="ARBA" id="ARBA00022840"/>
    </source>
</evidence>
<dbReference type="InterPro" id="IPR017871">
    <property type="entry name" value="ABC_transporter-like_CS"/>
</dbReference>
<dbReference type="GO" id="GO:0043190">
    <property type="term" value="C:ATP-binding cassette (ABC) transporter complex"/>
    <property type="evidence" value="ECO:0007669"/>
    <property type="project" value="TreeGrafter"/>
</dbReference>
<accession>A0A7X8H0A7</accession>
<dbReference type="PROSITE" id="PS00211">
    <property type="entry name" value="ABC_TRANSPORTER_1"/>
    <property type="match status" value="2"/>
</dbReference>
<evidence type="ECO:0000256" key="2">
    <source>
        <dbReference type="ARBA" id="ARBA00005417"/>
    </source>
</evidence>
<dbReference type="InterPro" id="IPR050095">
    <property type="entry name" value="ECF_ABC_transporter_ATP-bd"/>
</dbReference>
<keyword evidence="6" id="KW-0547">Nucleotide-binding</keyword>
<dbReference type="RefSeq" id="WP_276648484.1">
    <property type="nucleotide sequence ID" value="NZ_JAAYSM010000211.1"/>
</dbReference>
<comment type="similarity">
    <text evidence="2">Belongs to the ABC transporter superfamily.</text>
</comment>
<evidence type="ECO:0000313" key="12">
    <source>
        <dbReference type="EMBL" id="NLJ18523.1"/>
    </source>
</evidence>
<evidence type="ECO:0000256" key="5">
    <source>
        <dbReference type="ARBA" id="ARBA00022737"/>
    </source>
</evidence>
<dbReference type="FunFam" id="3.40.50.300:FF:001422">
    <property type="entry name" value="Cobalt ABC transporter ATP-binding protein"/>
    <property type="match status" value="1"/>
</dbReference>
<dbReference type="SMART" id="SM00382">
    <property type="entry name" value="AAA"/>
    <property type="match status" value="2"/>
</dbReference>
<evidence type="ECO:0000256" key="8">
    <source>
        <dbReference type="ARBA" id="ARBA00022967"/>
    </source>
</evidence>
<sequence>MVTPLIQFKDFTFQYKSQQNPTLKNINLEIYPGEKVLILGPSGSGKSTLGQCINGLIPNRFPGKITGECLVNGRSIKQTSIYDLAKDVGTVLQDSDAQFVGLNVGEDIAFSLENQAIERSQMKTMVQKAADKLGVGNQLDQLPYALSGGQKQRVSVAGVLHEDIDILLLDEPLAALDPQMGQTMIEIIDEFNQVDNKTIVLIEHRLEEVLHRPIDRIVLMNRGEIVTIQTPDQLLASGILEHYGIREPLYISALRRLYGGFTQTKALTNQETIEIAPFKEQEITLTKRASINQVSEEVIISLDNLAFSYTEDPFIKIPKLSFYKGEKVAILGENGSGKTTLARLLTGIVKPQQGTVQRVGNPLTIKEIAETIGYVMQNPNQMLVASTLLEEVSLGLNYRNVSKAEIEKRTTEILKLTGLYRMRNWPISALSYGQKKRLSVAVILVLQPDCIILDEPTAGQDYAHYREMMSFVETLNREYQITILFITHDMHLALEHTERALVLEKGRIIADAPTFEVLDNEPLLERASLRKTSIFDFARRLNQPVEAFVRTFIEKENEVTAYESTILD</sequence>
<protein>
    <submittedName>
        <fullName evidence="12">ATP-binding cassette domain-containing protein</fullName>
    </submittedName>
</protein>
<evidence type="ECO:0000259" key="11">
    <source>
        <dbReference type="PROSITE" id="PS50893"/>
    </source>
</evidence>
<evidence type="ECO:0000256" key="10">
    <source>
        <dbReference type="ARBA" id="ARBA00025157"/>
    </source>
</evidence>
<dbReference type="AlphaFoldDB" id="A0A7X8H0A7"/>
<dbReference type="PANTHER" id="PTHR43553">
    <property type="entry name" value="HEAVY METAL TRANSPORTER"/>
    <property type="match status" value="1"/>
</dbReference>
<feature type="domain" description="ABC transporter" evidence="11">
    <location>
        <begin position="300"/>
        <end position="530"/>
    </location>
</feature>
<keyword evidence="4" id="KW-1003">Cell membrane</keyword>
<dbReference type="GO" id="GO:0016887">
    <property type="term" value="F:ATP hydrolysis activity"/>
    <property type="evidence" value="ECO:0007669"/>
    <property type="project" value="InterPro"/>
</dbReference>
<keyword evidence="7 12" id="KW-0067">ATP-binding</keyword>
<comment type="caution">
    <text evidence="12">The sequence shown here is derived from an EMBL/GenBank/DDBJ whole genome shotgun (WGS) entry which is preliminary data.</text>
</comment>
<dbReference type="EMBL" id="JAAYSM010000211">
    <property type="protein sequence ID" value="NLJ18523.1"/>
    <property type="molecule type" value="Genomic_DNA"/>
</dbReference>
<dbReference type="NCBIfam" id="NF010167">
    <property type="entry name" value="PRK13648.1"/>
    <property type="match status" value="2"/>
</dbReference>
<dbReference type="GO" id="GO:0005524">
    <property type="term" value="F:ATP binding"/>
    <property type="evidence" value="ECO:0007669"/>
    <property type="project" value="UniProtKB-KW"/>
</dbReference>
<dbReference type="CDD" id="cd03225">
    <property type="entry name" value="ABC_cobalt_CbiO_domain1"/>
    <property type="match status" value="2"/>
</dbReference>
<feature type="domain" description="ABC transporter" evidence="11">
    <location>
        <begin position="6"/>
        <end position="247"/>
    </location>
</feature>
<proteinExistence type="inferred from homology"/>
<evidence type="ECO:0000256" key="3">
    <source>
        <dbReference type="ARBA" id="ARBA00022448"/>
    </source>
</evidence>
<dbReference type="SUPFAM" id="SSF52540">
    <property type="entry name" value="P-loop containing nucleoside triphosphate hydrolases"/>
    <property type="match status" value="2"/>
</dbReference>
<evidence type="ECO:0000256" key="9">
    <source>
        <dbReference type="ARBA" id="ARBA00023136"/>
    </source>
</evidence>
<name>A0A7X8H0A7_9LACT</name>
<dbReference type="Pfam" id="PF12558">
    <property type="entry name" value="DUF3744"/>
    <property type="match status" value="1"/>
</dbReference>
<evidence type="ECO:0000256" key="6">
    <source>
        <dbReference type="ARBA" id="ARBA00022741"/>
    </source>
</evidence>
<dbReference type="PROSITE" id="PS50893">
    <property type="entry name" value="ABC_TRANSPORTER_2"/>
    <property type="match status" value="2"/>
</dbReference>
<comment type="function">
    <text evidence="10">Probably part of an ABC transporter complex. Responsible for energy coupling to the transport system.</text>
</comment>
<dbReference type="PANTHER" id="PTHR43553:SF26">
    <property type="entry name" value="ABC TRANSPORTER ATP-BINDING PROTEIN BC_2655-RELATED"/>
    <property type="match status" value="1"/>
</dbReference>
<keyword evidence="3" id="KW-0813">Transport</keyword>
<organism evidence="12 13">
    <name type="scientific">Globicatella sulfidifaciens</name>
    <dbReference type="NCBI Taxonomy" id="136093"/>
    <lineage>
        <taxon>Bacteria</taxon>
        <taxon>Bacillati</taxon>
        <taxon>Bacillota</taxon>
        <taxon>Bacilli</taxon>
        <taxon>Lactobacillales</taxon>
        <taxon>Aerococcaceae</taxon>
        <taxon>Globicatella</taxon>
    </lineage>
</organism>
<dbReference type="Proteomes" id="UP000541058">
    <property type="component" value="Unassembled WGS sequence"/>
</dbReference>
<reference evidence="12 13" key="1">
    <citation type="journal article" date="2020" name="Biotechnol. Biofuels">
        <title>New insights from the biogas microbiome by comprehensive genome-resolved metagenomics of nearly 1600 species originating from multiple anaerobic digesters.</title>
        <authorList>
            <person name="Campanaro S."/>
            <person name="Treu L."/>
            <person name="Rodriguez-R L.M."/>
            <person name="Kovalovszki A."/>
            <person name="Ziels R.M."/>
            <person name="Maus I."/>
            <person name="Zhu X."/>
            <person name="Kougias P.G."/>
            <person name="Basile A."/>
            <person name="Luo G."/>
            <person name="Schluter A."/>
            <person name="Konstantinidis K.T."/>
            <person name="Angelidaki I."/>
        </authorList>
    </citation>
    <scope>NUCLEOTIDE SEQUENCE [LARGE SCALE GENOMIC DNA]</scope>
    <source>
        <strain evidence="12">AS23ysBPME_34</strain>
    </source>
</reference>
<evidence type="ECO:0000313" key="13">
    <source>
        <dbReference type="Proteomes" id="UP000541058"/>
    </source>
</evidence>
<dbReference type="InterPro" id="IPR003439">
    <property type="entry name" value="ABC_transporter-like_ATP-bd"/>
</dbReference>
<keyword evidence="5" id="KW-0677">Repeat</keyword>
<keyword evidence="8" id="KW-1278">Translocase</keyword>
<dbReference type="FunFam" id="3.40.50.300:FF:000224">
    <property type="entry name" value="Energy-coupling factor transporter ATP-binding protein EcfA"/>
    <property type="match status" value="1"/>
</dbReference>
<dbReference type="InterPro" id="IPR022216">
    <property type="entry name" value="ABC_Co_transporter"/>
</dbReference>
<gene>
    <name evidence="12" type="ORF">GX355_06640</name>
</gene>
<dbReference type="Gene3D" id="3.40.50.300">
    <property type="entry name" value="P-loop containing nucleotide triphosphate hydrolases"/>
    <property type="match status" value="2"/>
</dbReference>
<keyword evidence="9" id="KW-0472">Membrane</keyword>
<dbReference type="Pfam" id="PF00005">
    <property type="entry name" value="ABC_tran"/>
    <property type="match status" value="2"/>
</dbReference>
<evidence type="ECO:0000256" key="1">
    <source>
        <dbReference type="ARBA" id="ARBA00004202"/>
    </source>
</evidence>
<dbReference type="InterPro" id="IPR015856">
    <property type="entry name" value="ABC_transpr_CbiO/EcfA_su"/>
</dbReference>
<dbReference type="InterPro" id="IPR027417">
    <property type="entry name" value="P-loop_NTPase"/>
</dbReference>
<dbReference type="GO" id="GO:0042626">
    <property type="term" value="F:ATPase-coupled transmembrane transporter activity"/>
    <property type="evidence" value="ECO:0007669"/>
    <property type="project" value="TreeGrafter"/>
</dbReference>
<comment type="subcellular location">
    <subcellularLocation>
        <location evidence="1">Cell membrane</location>
        <topology evidence="1">Peripheral membrane protein</topology>
    </subcellularLocation>
</comment>